<dbReference type="GeneTree" id="ENSGT00940000162287"/>
<dbReference type="InterPro" id="IPR036236">
    <property type="entry name" value="Znf_C2H2_sf"/>
</dbReference>
<proteinExistence type="inferred from homology"/>
<evidence type="ECO:0000256" key="5">
    <source>
        <dbReference type="ARBA" id="ARBA00022771"/>
    </source>
</evidence>
<dbReference type="InterPro" id="IPR050331">
    <property type="entry name" value="Zinc_finger"/>
</dbReference>
<dbReference type="KEGG" id="hcq:109529722"/>
<feature type="domain" description="C2H2-type" evidence="11">
    <location>
        <begin position="331"/>
        <end position="358"/>
    </location>
</feature>
<dbReference type="InterPro" id="IPR013087">
    <property type="entry name" value="Znf_C2H2_type"/>
</dbReference>
<protein>
    <submittedName>
        <fullName evidence="12">Gastrula zinc finger protein XlCGF57.1-like</fullName>
    </submittedName>
</protein>
<evidence type="ECO:0000256" key="10">
    <source>
        <dbReference type="SAM" id="MobiDB-lite"/>
    </source>
</evidence>
<dbReference type="SMART" id="SM00355">
    <property type="entry name" value="ZnF_C2H2"/>
    <property type="match status" value="12"/>
</dbReference>
<feature type="domain" description="C2H2-type" evidence="11">
    <location>
        <begin position="275"/>
        <end position="302"/>
    </location>
</feature>
<dbReference type="GO" id="GO:0005634">
    <property type="term" value="C:nucleus"/>
    <property type="evidence" value="ECO:0007669"/>
    <property type="project" value="UniProtKB-SubCell"/>
</dbReference>
<dbReference type="PANTHER" id="PTHR16515:SF66">
    <property type="entry name" value="C2H2-TYPE DOMAIN-CONTAINING PROTEIN"/>
    <property type="match status" value="1"/>
</dbReference>
<evidence type="ECO:0000256" key="9">
    <source>
        <dbReference type="PROSITE-ProRule" id="PRU00042"/>
    </source>
</evidence>
<feature type="domain" description="C2H2-type" evidence="11">
    <location>
        <begin position="515"/>
        <end position="543"/>
    </location>
</feature>
<evidence type="ECO:0000256" key="7">
    <source>
        <dbReference type="ARBA" id="ARBA00023125"/>
    </source>
</evidence>
<keyword evidence="6" id="KW-0862">Zinc</keyword>
<dbReference type="FunFam" id="3.30.160.60:FF:000303">
    <property type="entry name" value="Zinc finger protein 41"/>
    <property type="match status" value="1"/>
</dbReference>
<evidence type="ECO:0000256" key="4">
    <source>
        <dbReference type="ARBA" id="ARBA00022737"/>
    </source>
</evidence>
<feature type="compositionally biased region" description="Basic and acidic residues" evidence="10">
    <location>
        <begin position="467"/>
        <end position="483"/>
    </location>
</feature>
<dbReference type="RefSeq" id="XP_019748701.1">
    <property type="nucleotide sequence ID" value="XM_019893142.1"/>
</dbReference>
<feature type="compositionally biased region" description="Basic and acidic residues" evidence="10">
    <location>
        <begin position="178"/>
        <end position="188"/>
    </location>
</feature>
<comment type="subcellular location">
    <subcellularLocation>
        <location evidence="1">Nucleus</location>
    </subcellularLocation>
</comment>
<evidence type="ECO:0000256" key="8">
    <source>
        <dbReference type="ARBA" id="ARBA00023242"/>
    </source>
</evidence>
<keyword evidence="3" id="KW-0479">Metal-binding</keyword>
<evidence type="ECO:0000313" key="13">
    <source>
        <dbReference type="Proteomes" id="UP000264820"/>
    </source>
</evidence>
<feature type="domain" description="C2H2-type" evidence="11">
    <location>
        <begin position="247"/>
        <end position="274"/>
    </location>
</feature>
<dbReference type="FunFam" id="3.30.160.60:FF:001573">
    <property type="entry name" value="Zinc finger protein 407"/>
    <property type="match status" value="1"/>
</dbReference>
<dbReference type="OrthoDB" id="8939517at2759"/>
<dbReference type="FunFam" id="3.30.160.60:FF:001235">
    <property type="entry name" value="Si:ch211-119o8.6"/>
    <property type="match status" value="1"/>
</dbReference>
<dbReference type="FunFam" id="3.30.160.60:FF:000624">
    <property type="entry name" value="zinc finger protein 697"/>
    <property type="match status" value="1"/>
</dbReference>
<dbReference type="PROSITE" id="PS50157">
    <property type="entry name" value="ZINC_FINGER_C2H2_2"/>
    <property type="match status" value="12"/>
</dbReference>
<keyword evidence="8" id="KW-0539">Nucleus</keyword>
<organism evidence="12 13">
    <name type="scientific">Hippocampus comes</name>
    <name type="common">Tiger tail seahorse</name>
    <dbReference type="NCBI Taxonomy" id="109280"/>
    <lineage>
        <taxon>Eukaryota</taxon>
        <taxon>Metazoa</taxon>
        <taxon>Chordata</taxon>
        <taxon>Craniata</taxon>
        <taxon>Vertebrata</taxon>
        <taxon>Euteleostomi</taxon>
        <taxon>Actinopterygii</taxon>
        <taxon>Neopterygii</taxon>
        <taxon>Teleostei</taxon>
        <taxon>Neoteleostei</taxon>
        <taxon>Acanthomorphata</taxon>
        <taxon>Syngnathiaria</taxon>
        <taxon>Syngnathiformes</taxon>
        <taxon>Syngnathoidei</taxon>
        <taxon>Syngnathidae</taxon>
        <taxon>Hippocampus</taxon>
    </lineage>
</organism>
<keyword evidence="4" id="KW-0677">Repeat</keyword>
<feature type="domain" description="C2H2-type" evidence="11">
    <location>
        <begin position="572"/>
        <end position="596"/>
    </location>
</feature>
<feature type="domain" description="C2H2-type" evidence="11">
    <location>
        <begin position="415"/>
        <end position="442"/>
    </location>
</feature>
<keyword evidence="7" id="KW-0238">DNA-binding</keyword>
<dbReference type="GO" id="GO:0010468">
    <property type="term" value="P:regulation of gene expression"/>
    <property type="evidence" value="ECO:0007669"/>
    <property type="project" value="TreeGrafter"/>
</dbReference>
<sequence>MCKVGILRELVKQRLNVAVEEIFGLVERAVAEYEEELCRTKKENERQRELLENVCKHHQAGLPPADIQQVLVESRAEVPCDSKQEQEQQQQQAEPAEPPCIKKEEMDEWCNQEEAGINMLAVSGDLMKSEDGAVRSQNAPEPASTNSFAPVSDMDEVTSSDAERDAAAKPAKAKKKLKSDTNHHNNNNKDFKCPQCGKTFGHKGSLKNHMITHPGERPFACSFCGKRFSLKHHMQSHLRIHTGENPFSCSVCSKGFADKYKLITHTRTHIAVKPFSCDICKKSFSSRKCLALHITTHTGEGTSPPADGSSRGGDGLPKKKAESNNKFGKSFMCFECGKSFVHKGNMNRHMRMHTGEKHFACPVCIKRFRDNSEMIKHMMVHTGEKPFPCSICTMRFRYRPGLIKHLKKHLEEKHFICTVCRKSCSSLASLILHTREHSSDTSSQDPITEAESQEVTNVEVMEQSPEADAKEPPKTHDDPKDVDPERLHCLQCAKTFQHRSAFIRHLKTHTGERQFSCSLCAKVFSRKSDMKTHIRVKHTGERPFACPVCNKGFATKKYMTLHMRRHSGEKPFACLLCPNRFTTKAETEKHMRTHKGGIAIKCDTCGGRFASEKLLGNHACVLAMTREAAGP</sequence>
<name>A0A3Q2XQD3_HIPCM</name>
<feature type="compositionally biased region" description="Polar residues" evidence="10">
    <location>
        <begin position="135"/>
        <end position="149"/>
    </location>
</feature>
<reference evidence="12" key="1">
    <citation type="submission" date="2025-08" db="UniProtKB">
        <authorList>
            <consortium name="Ensembl"/>
        </authorList>
    </citation>
    <scope>IDENTIFICATION</scope>
</reference>
<dbReference type="Gene3D" id="3.30.160.60">
    <property type="entry name" value="Classic Zinc Finger"/>
    <property type="match status" value="11"/>
</dbReference>
<dbReference type="GeneID" id="109529722"/>
<feature type="region of interest" description="Disordered" evidence="10">
    <location>
        <begin position="435"/>
        <end position="483"/>
    </location>
</feature>
<reference evidence="12" key="2">
    <citation type="submission" date="2025-09" db="UniProtKB">
        <authorList>
            <consortium name="Ensembl"/>
        </authorList>
    </citation>
    <scope>IDENTIFICATION</scope>
</reference>
<dbReference type="FunFam" id="3.30.160.60:FF:000100">
    <property type="entry name" value="Zinc finger 45-like"/>
    <property type="match status" value="4"/>
</dbReference>
<feature type="domain" description="C2H2-type" evidence="11">
    <location>
        <begin position="191"/>
        <end position="218"/>
    </location>
</feature>
<evidence type="ECO:0000259" key="11">
    <source>
        <dbReference type="PROSITE" id="PS50157"/>
    </source>
</evidence>
<dbReference type="Pfam" id="PF00096">
    <property type="entry name" value="zf-C2H2"/>
    <property type="match status" value="10"/>
</dbReference>
<dbReference type="GO" id="GO:0008270">
    <property type="term" value="F:zinc ion binding"/>
    <property type="evidence" value="ECO:0007669"/>
    <property type="project" value="UniProtKB-KW"/>
</dbReference>
<feature type="domain" description="C2H2-type" evidence="11">
    <location>
        <begin position="387"/>
        <end position="414"/>
    </location>
</feature>
<feature type="domain" description="C2H2-type" evidence="11">
    <location>
        <begin position="544"/>
        <end position="571"/>
    </location>
</feature>
<feature type="domain" description="C2H2-type" evidence="11">
    <location>
        <begin position="219"/>
        <end position="246"/>
    </location>
</feature>
<feature type="region of interest" description="Disordered" evidence="10">
    <location>
        <begin position="131"/>
        <end position="188"/>
    </location>
</feature>
<evidence type="ECO:0000256" key="1">
    <source>
        <dbReference type="ARBA" id="ARBA00004123"/>
    </source>
</evidence>
<dbReference type="SUPFAM" id="SSF57667">
    <property type="entry name" value="beta-beta-alpha zinc fingers"/>
    <property type="match status" value="7"/>
</dbReference>
<dbReference type="Ensembl" id="ENSHCOT00000003748.1">
    <property type="protein sequence ID" value="ENSHCOP00000006397.1"/>
    <property type="gene ID" value="ENSHCOG00000008181.1"/>
</dbReference>
<evidence type="ECO:0000256" key="3">
    <source>
        <dbReference type="ARBA" id="ARBA00022723"/>
    </source>
</evidence>
<evidence type="ECO:0000313" key="12">
    <source>
        <dbReference type="Ensembl" id="ENSHCOP00000006397.1"/>
    </source>
</evidence>
<accession>A0A3Q2XQD3</accession>
<comment type="similarity">
    <text evidence="2">Belongs to the krueppel C2H2-type zinc-finger protein family.</text>
</comment>
<feature type="domain" description="C2H2-type" evidence="11">
    <location>
        <begin position="359"/>
        <end position="386"/>
    </location>
</feature>
<dbReference type="AlphaFoldDB" id="A0A3Q2XQD3"/>
<keyword evidence="5 9" id="KW-0863">Zinc-finger</keyword>
<evidence type="ECO:0000256" key="6">
    <source>
        <dbReference type="ARBA" id="ARBA00022833"/>
    </source>
</evidence>
<dbReference type="Pfam" id="PF13912">
    <property type="entry name" value="zf-C2H2_6"/>
    <property type="match status" value="1"/>
</dbReference>
<dbReference type="GO" id="GO:1990837">
    <property type="term" value="F:sequence-specific double-stranded DNA binding"/>
    <property type="evidence" value="ECO:0007669"/>
    <property type="project" value="UniProtKB-ARBA"/>
</dbReference>
<dbReference type="Proteomes" id="UP000264820">
    <property type="component" value="Unplaced"/>
</dbReference>
<dbReference type="PROSITE" id="PS00028">
    <property type="entry name" value="ZINC_FINGER_C2H2_1"/>
    <property type="match status" value="12"/>
</dbReference>
<keyword evidence="13" id="KW-1185">Reference proteome</keyword>
<feature type="region of interest" description="Disordered" evidence="10">
    <location>
        <begin position="300"/>
        <end position="323"/>
    </location>
</feature>
<feature type="domain" description="C2H2-type" evidence="11">
    <location>
        <begin position="487"/>
        <end position="514"/>
    </location>
</feature>
<feature type="region of interest" description="Disordered" evidence="10">
    <location>
        <begin position="78"/>
        <end position="100"/>
    </location>
</feature>
<evidence type="ECO:0000256" key="2">
    <source>
        <dbReference type="ARBA" id="ARBA00006991"/>
    </source>
</evidence>
<dbReference type="FunFam" id="3.30.160.60:FF:000065">
    <property type="entry name" value="B-cell CLL/lymphoma 6, member B"/>
    <property type="match status" value="1"/>
</dbReference>
<dbReference type="PANTHER" id="PTHR16515">
    <property type="entry name" value="PR DOMAIN ZINC FINGER PROTEIN"/>
    <property type="match status" value="1"/>
</dbReference>
<dbReference type="FunFam" id="3.30.160.60:FF:000145">
    <property type="entry name" value="Zinc finger protein 574"/>
    <property type="match status" value="1"/>
</dbReference>